<accession>A0A8H4IIX8</accession>
<feature type="compositionally biased region" description="Polar residues" evidence="1">
    <location>
        <begin position="177"/>
        <end position="191"/>
    </location>
</feature>
<feature type="compositionally biased region" description="Low complexity" evidence="1">
    <location>
        <begin position="254"/>
        <end position="264"/>
    </location>
</feature>
<dbReference type="Proteomes" id="UP000572817">
    <property type="component" value="Unassembled WGS sequence"/>
</dbReference>
<dbReference type="AlphaFoldDB" id="A0A8H4IIX8"/>
<feature type="region of interest" description="Disordered" evidence="1">
    <location>
        <begin position="1"/>
        <end position="24"/>
    </location>
</feature>
<sequence>MVSGSEPEAHSRGDFLHNENNGTRSHDRLVGFLTRRISQAGSFLGTAVPSVASYIIGLLRTAKNLHIPSGVFRRDREPIVTVPTLTSDAPDEHVLQGNHGICNSEGEREEPEERTEVAKQPASPDPLLRGDTPVQEDAYQAVEAWQINDGTQDEAMSAPLGDQTITGIPQDGRNEEQQGNVDPSAHSQGTGNPDPGSIGHAATKSPPHRSYRAAGGHPSLFRRKNGNLEETAPRNEHGLIARFKRLKKSRRTVPVRPSRPTAKE</sequence>
<gene>
    <name evidence="2" type="ORF">GTA08_BOTSDO09671</name>
</gene>
<protein>
    <submittedName>
        <fullName evidence="2">Uncharacterized protein</fullName>
    </submittedName>
</protein>
<feature type="region of interest" description="Disordered" evidence="1">
    <location>
        <begin position="154"/>
        <end position="264"/>
    </location>
</feature>
<name>A0A8H4IIX8_9PEZI</name>
<feature type="compositionally biased region" description="Basic and acidic residues" evidence="1">
    <location>
        <begin position="7"/>
        <end position="17"/>
    </location>
</feature>
<reference evidence="2" key="1">
    <citation type="submission" date="2020-04" db="EMBL/GenBank/DDBJ databases">
        <title>Genome Assembly and Annotation of Botryosphaeria dothidea sdau 11-99, a Latent Pathogen of Apple Fruit Ring Rot in China.</title>
        <authorList>
            <person name="Yu C."/>
            <person name="Diao Y."/>
            <person name="Lu Q."/>
            <person name="Zhao J."/>
            <person name="Cui S."/>
            <person name="Peng C."/>
            <person name="He B."/>
            <person name="Liu H."/>
        </authorList>
    </citation>
    <scope>NUCLEOTIDE SEQUENCE [LARGE SCALE GENOMIC DNA]</scope>
    <source>
        <strain evidence="2">Sdau11-99</strain>
    </source>
</reference>
<keyword evidence="3" id="KW-1185">Reference proteome</keyword>
<dbReference type="EMBL" id="WWBZ02000073">
    <property type="protein sequence ID" value="KAF4302180.1"/>
    <property type="molecule type" value="Genomic_DNA"/>
</dbReference>
<feature type="region of interest" description="Disordered" evidence="1">
    <location>
        <begin position="89"/>
        <end position="132"/>
    </location>
</feature>
<organism evidence="2 3">
    <name type="scientific">Botryosphaeria dothidea</name>
    <dbReference type="NCBI Taxonomy" id="55169"/>
    <lineage>
        <taxon>Eukaryota</taxon>
        <taxon>Fungi</taxon>
        <taxon>Dikarya</taxon>
        <taxon>Ascomycota</taxon>
        <taxon>Pezizomycotina</taxon>
        <taxon>Dothideomycetes</taxon>
        <taxon>Dothideomycetes incertae sedis</taxon>
        <taxon>Botryosphaeriales</taxon>
        <taxon>Botryosphaeriaceae</taxon>
        <taxon>Botryosphaeria</taxon>
    </lineage>
</organism>
<evidence type="ECO:0000256" key="1">
    <source>
        <dbReference type="SAM" id="MobiDB-lite"/>
    </source>
</evidence>
<evidence type="ECO:0000313" key="2">
    <source>
        <dbReference type="EMBL" id="KAF4302180.1"/>
    </source>
</evidence>
<evidence type="ECO:0000313" key="3">
    <source>
        <dbReference type="Proteomes" id="UP000572817"/>
    </source>
</evidence>
<proteinExistence type="predicted"/>
<feature type="compositionally biased region" description="Basic residues" evidence="1">
    <location>
        <begin position="242"/>
        <end position="253"/>
    </location>
</feature>
<comment type="caution">
    <text evidence="2">The sequence shown here is derived from an EMBL/GenBank/DDBJ whole genome shotgun (WGS) entry which is preliminary data.</text>
</comment>